<proteinExistence type="predicted"/>
<name>A0A6G1D907_9ORYZ</name>
<comment type="caution">
    <text evidence="1">The sequence shown here is derived from an EMBL/GenBank/DDBJ whole genome shotgun (WGS) entry which is preliminary data.</text>
</comment>
<protein>
    <submittedName>
        <fullName evidence="1">Uncharacterized protein</fullName>
    </submittedName>
</protein>
<sequence>MAASKIQGLTGAESDHEMRMRWVEVGEWREIKAGFQLPRALRGDDRMQQHEDEYGAMDDARGRVYRAAFEGVMVM</sequence>
<evidence type="ECO:0000313" key="1">
    <source>
        <dbReference type="EMBL" id="KAF0908896.1"/>
    </source>
</evidence>
<gene>
    <name evidence="1" type="ORF">E2562_030198</name>
</gene>
<organism evidence="1 2">
    <name type="scientific">Oryza meyeriana var. granulata</name>
    <dbReference type="NCBI Taxonomy" id="110450"/>
    <lineage>
        <taxon>Eukaryota</taxon>
        <taxon>Viridiplantae</taxon>
        <taxon>Streptophyta</taxon>
        <taxon>Embryophyta</taxon>
        <taxon>Tracheophyta</taxon>
        <taxon>Spermatophyta</taxon>
        <taxon>Magnoliopsida</taxon>
        <taxon>Liliopsida</taxon>
        <taxon>Poales</taxon>
        <taxon>Poaceae</taxon>
        <taxon>BOP clade</taxon>
        <taxon>Oryzoideae</taxon>
        <taxon>Oryzeae</taxon>
        <taxon>Oryzinae</taxon>
        <taxon>Oryza</taxon>
        <taxon>Oryza meyeriana</taxon>
    </lineage>
</organism>
<accession>A0A6G1D907</accession>
<keyword evidence="2" id="KW-1185">Reference proteome</keyword>
<dbReference type="AlphaFoldDB" id="A0A6G1D907"/>
<reference evidence="1 2" key="1">
    <citation type="submission" date="2019-11" db="EMBL/GenBank/DDBJ databases">
        <title>Whole genome sequence of Oryza granulata.</title>
        <authorList>
            <person name="Li W."/>
        </authorList>
    </citation>
    <scope>NUCLEOTIDE SEQUENCE [LARGE SCALE GENOMIC DNA]</scope>
    <source>
        <strain evidence="2">cv. Menghai</strain>
        <tissue evidence="1">Leaf</tissue>
    </source>
</reference>
<evidence type="ECO:0000313" key="2">
    <source>
        <dbReference type="Proteomes" id="UP000479710"/>
    </source>
</evidence>
<dbReference type="EMBL" id="SPHZ02000007">
    <property type="protein sequence ID" value="KAF0908896.1"/>
    <property type="molecule type" value="Genomic_DNA"/>
</dbReference>
<dbReference type="Proteomes" id="UP000479710">
    <property type="component" value="Unassembled WGS sequence"/>
</dbReference>